<evidence type="ECO:0000313" key="2">
    <source>
        <dbReference type="EMBL" id="GAO45949.1"/>
    </source>
</evidence>
<dbReference type="STRING" id="698492.A0A0E9N7Z7"/>
<dbReference type="InterPro" id="IPR047088">
    <property type="entry name" value="ORC5_C"/>
</dbReference>
<gene>
    <name evidence="2" type="ORF">G7K_0194-t1</name>
</gene>
<organism evidence="2 3">
    <name type="scientific">Saitoella complicata (strain BCRC 22490 / CBS 7301 / JCM 7358 / NBRC 10748 / NRRL Y-17804)</name>
    <dbReference type="NCBI Taxonomy" id="698492"/>
    <lineage>
        <taxon>Eukaryota</taxon>
        <taxon>Fungi</taxon>
        <taxon>Dikarya</taxon>
        <taxon>Ascomycota</taxon>
        <taxon>Taphrinomycotina</taxon>
        <taxon>Taphrinomycotina incertae sedis</taxon>
        <taxon>Saitoella</taxon>
    </lineage>
</organism>
<evidence type="ECO:0000313" key="3">
    <source>
        <dbReference type="Proteomes" id="UP000033140"/>
    </source>
</evidence>
<comment type="caution">
    <text evidence="2">The sequence shown here is derived from an EMBL/GenBank/DDBJ whole genome shotgun (WGS) entry which is preliminary data.</text>
</comment>
<sequence length="469" mass="51798">MLPNELLASLIPQYPTLTTQLRTLTTLLSYPTLPSPPSILLYGPALSIPGGLPEHALRAVLEGSDDVEYRWINCVETITPRLIFEAVVGGEVWVEEGDEVRSESLRMGDLTAFVAAVRHAYTSRTTKIVLVFSSVHLLTSLALPTLLQTLTSLSSLTSIPTLTTLLLTPHPPRHLPSQPSISFPTPPPTSLTALISSHPFPRVTFDPVGEDEAEWEQDEYEARENAWWEVLTSYWPRFVDTIQKTLGLNSAELLQEACGRLWPRFLKPLRNGRESWSPGTGGTFMGLYRHAVASGLFRGEDGVRARLIPGEEVQEGRMGQYDLPYTAKMLLIAAFLASYNPARLDARYFSKGGGAPTRRRKGGAVAKEIRKHDAKIPQRLLGPRPFPLERMLAIFHSLLDEEDHVRLMKGNVDVSRQVATLGTLRLMVKTGAGDGVGDGGGRWRVNVGWEVVRGLGRGVGIEVERFLAE</sequence>
<evidence type="ECO:0000259" key="1">
    <source>
        <dbReference type="Pfam" id="PF14630"/>
    </source>
</evidence>
<accession>A0A0E9N7Z7</accession>
<feature type="domain" description="Origin recognition complex subunit 5 C-terminal" evidence="1">
    <location>
        <begin position="323"/>
        <end position="467"/>
    </location>
</feature>
<dbReference type="PANTHER" id="PTHR12705:SF0">
    <property type="entry name" value="ORIGIN RECOGNITION COMPLEX SUBUNIT 5"/>
    <property type="match status" value="1"/>
</dbReference>
<protein>
    <recommendedName>
        <fullName evidence="1">Origin recognition complex subunit 5 C-terminal domain-containing protein</fullName>
    </recommendedName>
</protein>
<dbReference type="GO" id="GO:0003688">
    <property type="term" value="F:DNA replication origin binding"/>
    <property type="evidence" value="ECO:0007669"/>
    <property type="project" value="TreeGrafter"/>
</dbReference>
<dbReference type="OrthoDB" id="365981at2759"/>
<reference evidence="2 3" key="3">
    <citation type="journal article" date="2015" name="Genome Announc.">
        <title>Draft Genome Sequence of the Archiascomycetous Yeast Saitoella complicata.</title>
        <authorList>
            <person name="Yamauchi K."/>
            <person name="Kondo S."/>
            <person name="Hamamoto M."/>
            <person name="Takahashi Y."/>
            <person name="Ogura Y."/>
            <person name="Hayashi T."/>
            <person name="Nishida H."/>
        </authorList>
    </citation>
    <scope>NUCLEOTIDE SEQUENCE [LARGE SCALE GENOMIC DNA]</scope>
    <source>
        <strain evidence="2 3">NRRL Y-17804</strain>
    </source>
</reference>
<dbReference type="PANTHER" id="PTHR12705">
    <property type="entry name" value="ORIGIN RECOGNITION COMPLEX SUBUNIT 5"/>
    <property type="match status" value="1"/>
</dbReference>
<dbReference type="Proteomes" id="UP000033140">
    <property type="component" value="Unassembled WGS sequence"/>
</dbReference>
<proteinExistence type="predicted"/>
<dbReference type="Pfam" id="PF14630">
    <property type="entry name" value="ORC5_C"/>
    <property type="match status" value="1"/>
</dbReference>
<reference evidence="2 3" key="1">
    <citation type="journal article" date="2011" name="J. Gen. Appl. Microbiol.">
        <title>Draft genome sequencing of the enigmatic yeast Saitoella complicata.</title>
        <authorList>
            <person name="Nishida H."/>
            <person name="Hamamoto M."/>
            <person name="Sugiyama J."/>
        </authorList>
    </citation>
    <scope>NUCLEOTIDE SEQUENCE [LARGE SCALE GENOMIC DNA]</scope>
    <source>
        <strain evidence="2 3">NRRL Y-17804</strain>
    </source>
</reference>
<dbReference type="GO" id="GO:0006270">
    <property type="term" value="P:DNA replication initiation"/>
    <property type="evidence" value="ECO:0007669"/>
    <property type="project" value="TreeGrafter"/>
</dbReference>
<dbReference type="AlphaFoldDB" id="A0A0E9N7Z7"/>
<dbReference type="GO" id="GO:0005664">
    <property type="term" value="C:nuclear origin of replication recognition complex"/>
    <property type="evidence" value="ECO:0007669"/>
    <property type="project" value="TreeGrafter"/>
</dbReference>
<dbReference type="RefSeq" id="XP_019023354.1">
    <property type="nucleotide sequence ID" value="XM_019171213.1"/>
</dbReference>
<keyword evidence="3" id="KW-1185">Reference proteome</keyword>
<name>A0A0E9N7Z7_SAICN</name>
<reference evidence="2 3" key="2">
    <citation type="journal article" date="2014" name="J. Gen. Appl. Microbiol.">
        <title>The early diverging ascomycetous budding yeast Saitoella complicata has three histone deacetylases belonging to the Clr6, Hos2, and Rpd3 lineages.</title>
        <authorList>
            <person name="Nishida H."/>
            <person name="Matsumoto T."/>
            <person name="Kondo S."/>
            <person name="Hamamoto M."/>
            <person name="Yoshikawa H."/>
        </authorList>
    </citation>
    <scope>NUCLEOTIDE SEQUENCE [LARGE SCALE GENOMIC DNA]</scope>
    <source>
        <strain evidence="2 3">NRRL Y-17804</strain>
    </source>
</reference>
<dbReference type="OMA" id="LWPRFIW"/>
<dbReference type="EMBL" id="BACD03000001">
    <property type="protein sequence ID" value="GAO45949.1"/>
    <property type="molecule type" value="Genomic_DNA"/>
</dbReference>
<dbReference type="InterPro" id="IPR020796">
    <property type="entry name" value="ORC5"/>
</dbReference>